<keyword evidence="2" id="KW-1185">Reference proteome</keyword>
<dbReference type="InParanoid" id="A0A482X5P3"/>
<reference evidence="1 2" key="1">
    <citation type="journal article" date="2017" name="Gigascience">
        <title>Genome sequence of the small brown planthopper, Laodelphax striatellus.</title>
        <authorList>
            <person name="Zhu J."/>
            <person name="Jiang F."/>
            <person name="Wang X."/>
            <person name="Yang P."/>
            <person name="Bao Y."/>
            <person name="Zhao W."/>
            <person name="Wang W."/>
            <person name="Lu H."/>
            <person name="Wang Q."/>
            <person name="Cui N."/>
            <person name="Li J."/>
            <person name="Chen X."/>
            <person name="Luo L."/>
            <person name="Yu J."/>
            <person name="Kang L."/>
            <person name="Cui F."/>
        </authorList>
    </citation>
    <scope>NUCLEOTIDE SEQUENCE [LARGE SCALE GENOMIC DNA]</scope>
    <source>
        <strain evidence="1">Lst14</strain>
    </source>
</reference>
<dbReference type="EMBL" id="QKKF02017260">
    <property type="protein sequence ID" value="RZF41012.1"/>
    <property type="molecule type" value="Genomic_DNA"/>
</dbReference>
<evidence type="ECO:0000313" key="2">
    <source>
        <dbReference type="Proteomes" id="UP000291343"/>
    </source>
</evidence>
<name>A0A482X5P3_LAOST</name>
<organism evidence="1 2">
    <name type="scientific">Laodelphax striatellus</name>
    <name type="common">Small brown planthopper</name>
    <name type="synonym">Delphax striatella</name>
    <dbReference type="NCBI Taxonomy" id="195883"/>
    <lineage>
        <taxon>Eukaryota</taxon>
        <taxon>Metazoa</taxon>
        <taxon>Ecdysozoa</taxon>
        <taxon>Arthropoda</taxon>
        <taxon>Hexapoda</taxon>
        <taxon>Insecta</taxon>
        <taxon>Pterygota</taxon>
        <taxon>Neoptera</taxon>
        <taxon>Paraneoptera</taxon>
        <taxon>Hemiptera</taxon>
        <taxon>Auchenorrhyncha</taxon>
        <taxon>Fulgoroidea</taxon>
        <taxon>Delphacidae</taxon>
        <taxon>Criomorphinae</taxon>
        <taxon>Laodelphax</taxon>
    </lineage>
</organism>
<sequence>MYIMMDPTETMFGTADKELNILRKFTFPSARISYFHQWNIAGQVNSSLLSRAGSWRDS</sequence>
<evidence type="ECO:0000313" key="1">
    <source>
        <dbReference type="EMBL" id="RZF41012.1"/>
    </source>
</evidence>
<dbReference type="Proteomes" id="UP000291343">
    <property type="component" value="Unassembled WGS sequence"/>
</dbReference>
<protein>
    <submittedName>
        <fullName evidence="1">Uncharacterized protein</fullName>
    </submittedName>
</protein>
<comment type="caution">
    <text evidence="1">The sequence shown here is derived from an EMBL/GenBank/DDBJ whole genome shotgun (WGS) entry which is preliminary data.</text>
</comment>
<gene>
    <name evidence="1" type="ORF">LSTR_LSTR002644</name>
</gene>
<proteinExistence type="predicted"/>
<accession>A0A482X5P3</accession>
<dbReference type="AlphaFoldDB" id="A0A482X5P3"/>